<evidence type="ECO:0000256" key="3">
    <source>
        <dbReference type="ARBA" id="ARBA00023211"/>
    </source>
</evidence>
<proteinExistence type="inferred from homology"/>
<evidence type="ECO:0000256" key="2">
    <source>
        <dbReference type="ARBA" id="ARBA00022723"/>
    </source>
</evidence>
<feature type="binding site" evidence="4">
    <location>
        <position position="350"/>
    </location>
    <ligand>
        <name>Mn(2+)</name>
        <dbReference type="ChEBI" id="CHEBI:29035"/>
        <label>2</label>
    </ligand>
</feature>
<dbReference type="PANTHER" id="PTHR21110">
    <property type="entry name" value="PHOSPHOPENTOMUTASE"/>
    <property type="match status" value="1"/>
</dbReference>
<feature type="binding site" evidence="4">
    <location>
        <position position="339"/>
    </location>
    <ligand>
        <name>Mn(2+)</name>
        <dbReference type="ChEBI" id="CHEBI:29035"/>
        <label>1</label>
    </ligand>
</feature>
<dbReference type="PANTHER" id="PTHR21110:SF0">
    <property type="entry name" value="PHOSPHOPENTOMUTASE"/>
    <property type="match status" value="1"/>
</dbReference>
<comment type="catalytic activity">
    <reaction evidence="4">
        <text>2-deoxy-alpha-D-ribose 1-phosphate = 2-deoxy-D-ribose 5-phosphate</text>
        <dbReference type="Rhea" id="RHEA:27658"/>
        <dbReference type="ChEBI" id="CHEBI:57259"/>
        <dbReference type="ChEBI" id="CHEBI:62877"/>
        <dbReference type="EC" id="5.4.2.7"/>
    </reaction>
</comment>
<evidence type="ECO:0000313" key="7">
    <source>
        <dbReference type="EMBL" id="MEM0514806.1"/>
    </source>
</evidence>
<feature type="binding site" evidence="4">
    <location>
        <position position="10"/>
    </location>
    <ligand>
        <name>Mn(2+)</name>
        <dbReference type="ChEBI" id="CHEBI:29035"/>
        <label>1</label>
    </ligand>
</feature>
<sequence>MARAMILMADSLGIGAAPDAEAFGDLGANTLGHILDAYQQQWGEPLALANLSRLGLIDACEAASGRTLNVANRQQPMAAWGYAKELSSGKDTPSGHWEMAGVPVLFDWGYFPLTTPSFPTELIDELVARTGIPGILGNCHASGTTIIAELGEEHVRTGKPICYTSADSVFQIAAHEQSFGLDKLYQVCEVARSLLDDYNIGRVIARPFVGNDKDDFKRTGNRRDYSVLPPAPTVLDKLAGAGGEVISIGKIADIYAHQGITQKYKAPGLENLLTKTVEVFKQAPDNSLVFTNLVDFDELYGHRRNAMGYGEALKVFDDFLPHVLAQLKEDDLLIITADHGCDPTAPGSDHTREYVPVIAYRPGMQAVALGERESFADIGQTLAQWFDLTKLEYGNGFVAELSLETPDTAQ</sequence>
<feature type="binding site" evidence="4">
    <location>
        <position position="302"/>
    </location>
    <ligand>
        <name>Mn(2+)</name>
        <dbReference type="ChEBI" id="CHEBI:29035"/>
        <label>2</label>
    </ligand>
</feature>
<dbReference type="InterPro" id="IPR010045">
    <property type="entry name" value="DeoB"/>
</dbReference>
<comment type="pathway">
    <text evidence="4">Carbohydrate degradation; 2-deoxy-D-ribose 1-phosphate degradation; D-glyceraldehyde 3-phosphate and acetaldehyde from 2-deoxy-alpha-D-ribose 1-phosphate: step 1/2.</text>
</comment>
<keyword evidence="4 7" id="KW-0413">Isomerase</keyword>
<name>A0ABU9MWS4_9GAMM</name>
<dbReference type="SUPFAM" id="SSF143856">
    <property type="entry name" value="DeoB insert domain-like"/>
    <property type="match status" value="1"/>
</dbReference>
<dbReference type="Gene3D" id="3.30.70.1250">
    <property type="entry name" value="Phosphopentomutase"/>
    <property type="match status" value="1"/>
</dbReference>
<dbReference type="InterPro" id="IPR006124">
    <property type="entry name" value="Metalloenzyme"/>
</dbReference>
<evidence type="ECO:0000256" key="5">
    <source>
        <dbReference type="NCBIfam" id="TIGR01696"/>
    </source>
</evidence>
<feature type="binding site" evidence="4">
    <location>
        <position position="338"/>
    </location>
    <ligand>
        <name>Mn(2+)</name>
        <dbReference type="ChEBI" id="CHEBI:29035"/>
        <label>1</label>
    </ligand>
</feature>
<evidence type="ECO:0000256" key="1">
    <source>
        <dbReference type="ARBA" id="ARBA00010373"/>
    </source>
</evidence>
<comment type="caution">
    <text evidence="7">The sequence shown here is derived from an EMBL/GenBank/DDBJ whole genome shotgun (WGS) entry which is preliminary data.</text>
</comment>
<dbReference type="InterPro" id="IPR017850">
    <property type="entry name" value="Alkaline_phosphatase_core_sf"/>
</dbReference>
<dbReference type="Gene3D" id="3.40.720.10">
    <property type="entry name" value="Alkaline Phosphatase, subunit A"/>
    <property type="match status" value="1"/>
</dbReference>
<evidence type="ECO:0000259" key="6">
    <source>
        <dbReference type="Pfam" id="PF01676"/>
    </source>
</evidence>
<evidence type="ECO:0000256" key="4">
    <source>
        <dbReference type="HAMAP-Rule" id="MF_00740"/>
    </source>
</evidence>
<dbReference type="NCBIfam" id="NF003766">
    <property type="entry name" value="PRK05362.1"/>
    <property type="match status" value="1"/>
</dbReference>
<dbReference type="RefSeq" id="WP_342676913.1">
    <property type="nucleotide sequence ID" value="NZ_JBCGCU010000004.1"/>
</dbReference>
<comment type="subcellular location">
    <subcellularLocation>
        <location evidence="4">Cytoplasm</location>
    </subcellularLocation>
</comment>
<organism evidence="7 8">
    <name type="scientific">Pseudoalteromonas qingdaonensis</name>
    <dbReference type="NCBI Taxonomy" id="3131913"/>
    <lineage>
        <taxon>Bacteria</taxon>
        <taxon>Pseudomonadati</taxon>
        <taxon>Pseudomonadota</taxon>
        <taxon>Gammaproteobacteria</taxon>
        <taxon>Alteromonadales</taxon>
        <taxon>Pseudoalteromonadaceae</taxon>
        <taxon>Pseudoalteromonas</taxon>
    </lineage>
</organism>
<comment type="cofactor">
    <cofactor evidence="4">
        <name>Mn(2+)</name>
        <dbReference type="ChEBI" id="CHEBI:29035"/>
    </cofactor>
    <text evidence="4">Binds 2 manganese ions.</text>
</comment>
<protein>
    <recommendedName>
        <fullName evidence="4 5">Phosphopentomutase</fullName>
        <ecNumber evidence="4 5">5.4.2.7</ecNumber>
    </recommendedName>
    <alternativeName>
        <fullName evidence="4">Phosphodeoxyribomutase</fullName>
    </alternativeName>
</protein>
<dbReference type="Proteomes" id="UP001447008">
    <property type="component" value="Unassembled WGS sequence"/>
</dbReference>
<evidence type="ECO:0000313" key="8">
    <source>
        <dbReference type="Proteomes" id="UP001447008"/>
    </source>
</evidence>
<dbReference type="SUPFAM" id="SSF53649">
    <property type="entry name" value="Alkaline phosphatase-like"/>
    <property type="match status" value="1"/>
</dbReference>
<feature type="domain" description="Metalloenzyme" evidence="6">
    <location>
        <begin position="3"/>
        <end position="388"/>
    </location>
</feature>
<dbReference type="EMBL" id="JBCGCU010000004">
    <property type="protein sequence ID" value="MEM0514806.1"/>
    <property type="molecule type" value="Genomic_DNA"/>
</dbReference>
<dbReference type="Pfam" id="PF01676">
    <property type="entry name" value="Metalloenzyme"/>
    <property type="match status" value="1"/>
</dbReference>
<dbReference type="InterPro" id="IPR024052">
    <property type="entry name" value="Phosphopentomutase_DeoB_cap_sf"/>
</dbReference>
<keyword evidence="4" id="KW-0963">Cytoplasm</keyword>
<keyword evidence="8" id="KW-1185">Reference proteome</keyword>
<comment type="catalytic activity">
    <reaction evidence="4">
        <text>alpha-D-ribose 1-phosphate = D-ribose 5-phosphate</text>
        <dbReference type="Rhea" id="RHEA:18793"/>
        <dbReference type="ChEBI" id="CHEBI:57720"/>
        <dbReference type="ChEBI" id="CHEBI:78346"/>
        <dbReference type="EC" id="5.4.2.7"/>
    </reaction>
</comment>
<dbReference type="EC" id="5.4.2.7" evidence="4 5"/>
<keyword evidence="2 4" id="KW-0479">Metal-binding</keyword>
<gene>
    <name evidence="4" type="primary">deoB</name>
    <name evidence="7" type="ORF">WCN91_05105</name>
</gene>
<dbReference type="GO" id="GO:0008973">
    <property type="term" value="F:phosphopentomutase activity"/>
    <property type="evidence" value="ECO:0007669"/>
    <property type="project" value="UniProtKB-EC"/>
</dbReference>
<reference evidence="7 8" key="1">
    <citation type="submission" date="2024-03" db="EMBL/GenBank/DDBJ databases">
        <title>Pseudoalteromonas qingdaonensis sp. nov., isolated from the intestines of marine benthic organisms.</title>
        <authorList>
            <person name="Lin X."/>
            <person name="Fang S."/>
            <person name="Hu X."/>
        </authorList>
    </citation>
    <scope>NUCLEOTIDE SEQUENCE [LARGE SCALE GENOMIC DNA]</scope>
    <source>
        <strain evidence="7 8">YIC-827</strain>
    </source>
</reference>
<dbReference type="PIRSF" id="PIRSF001491">
    <property type="entry name" value="Ppentomutase"/>
    <property type="match status" value="1"/>
</dbReference>
<dbReference type="HAMAP" id="MF_00740">
    <property type="entry name" value="Phosphopentomut"/>
    <property type="match status" value="1"/>
</dbReference>
<dbReference type="CDD" id="cd16009">
    <property type="entry name" value="PPM"/>
    <property type="match status" value="1"/>
</dbReference>
<keyword evidence="3 4" id="KW-0464">Manganese</keyword>
<feature type="binding site" evidence="4">
    <location>
        <position position="297"/>
    </location>
    <ligand>
        <name>Mn(2+)</name>
        <dbReference type="ChEBI" id="CHEBI:29035"/>
        <label>2</label>
    </ligand>
</feature>
<comment type="similarity">
    <text evidence="1 4">Belongs to the phosphopentomutase family.</text>
</comment>
<dbReference type="NCBIfam" id="TIGR01696">
    <property type="entry name" value="deoB"/>
    <property type="match status" value="1"/>
</dbReference>
<comment type="function">
    <text evidence="4">Isomerase that catalyzes the conversion of deoxy-ribose 1-phosphate (dRib-1-P) and ribose 1-phosphate (Rib-1-P) to deoxy-ribose 5-phosphate (dRib-5-P) and ribose 5-phosphate (Rib-5-P), respectively.</text>
</comment>
<accession>A0ABU9MWS4</accession>